<organism evidence="1">
    <name type="scientific">freshwater metagenome</name>
    <dbReference type="NCBI Taxonomy" id="449393"/>
    <lineage>
        <taxon>unclassified sequences</taxon>
        <taxon>metagenomes</taxon>
        <taxon>ecological metagenomes</taxon>
    </lineage>
</organism>
<protein>
    <submittedName>
        <fullName evidence="1">Unannotated protein</fullName>
    </submittedName>
</protein>
<gene>
    <name evidence="2" type="ORF">UFOPK3099_02049</name>
    <name evidence="3" type="ORF">UFOPK3651_01452</name>
    <name evidence="4" type="ORF">UFOPK3931_02007</name>
    <name evidence="1" type="ORF">UFOPK4189_01561</name>
</gene>
<evidence type="ECO:0000313" key="2">
    <source>
        <dbReference type="EMBL" id="CAB4830655.1"/>
    </source>
</evidence>
<reference evidence="1" key="1">
    <citation type="submission" date="2020-05" db="EMBL/GenBank/DDBJ databases">
        <authorList>
            <person name="Chiriac C."/>
            <person name="Salcher M."/>
            <person name="Ghai R."/>
            <person name="Kavagutti S V."/>
        </authorList>
    </citation>
    <scope>NUCLEOTIDE SEQUENCE</scope>
</reference>
<evidence type="ECO:0000313" key="4">
    <source>
        <dbReference type="EMBL" id="CAB4999071.1"/>
    </source>
</evidence>
<evidence type="ECO:0000313" key="1">
    <source>
        <dbReference type="EMBL" id="CAB4363786.1"/>
    </source>
</evidence>
<dbReference type="Gene3D" id="2.180.10.10">
    <property type="entry name" value="RHS repeat-associated core"/>
    <property type="match status" value="1"/>
</dbReference>
<name>A0A6J6A3T7_9ZZZZ</name>
<sequence length="53" mass="6004">MRRLTYLNNRYYDPTLGVFTSVDPLVGKTSTPYLYANGNPATLTDPNGLCWFD</sequence>
<dbReference type="EMBL" id="CAFBOL010000059">
    <property type="protein sequence ID" value="CAB4999071.1"/>
    <property type="molecule type" value="Genomic_DNA"/>
</dbReference>
<dbReference type="EMBL" id="CAESGF010000007">
    <property type="protein sequence ID" value="CAB4363786.1"/>
    <property type="molecule type" value="Genomic_DNA"/>
</dbReference>
<proteinExistence type="predicted"/>
<evidence type="ECO:0000313" key="3">
    <source>
        <dbReference type="EMBL" id="CAB4930660.1"/>
    </source>
</evidence>
<dbReference type="NCBIfam" id="TIGR03696">
    <property type="entry name" value="Rhs_assc_core"/>
    <property type="match status" value="1"/>
</dbReference>
<accession>A0A6J6A3T7</accession>
<dbReference type="EMBL" id="CAFBMT010000007">
    <property type="protein sequence ID" value="CAB4930660.1"/>
    <property type="molecule type" value="Genomic_DNA"/>
</dbReference>
<dbReference type="EMBL" id="CAFAAV010000182">
    <property type="protein sequence ID" value="CAB4830655.1"/>
    <property type="molecule type" value="Genomic_DNA"/>
</dbReference>
<dbReference type="InterPro" id="IPR022385">
    <property type="entry name" value="Rhs_assc_core"/>
</dbReference>
<dbReference type="AlphaFoldDB" id="A0A6J6A3T7"/>